<dbReference type="PANTHER" id="PTHR33110">
    <property type="entry name" value="F-BOX/KELCH-REPEAT PROTEIN-RELATED"/>
    <property type="match status" value="1"/>
</dbReference>
<dbReference type="OrthoDB" id="657423at2759"/>
<dbReference type="EnsemblPlants" id="TraesCS6A02G024800.1">
    <property type="protein sequence ID" value="TraesCS6A02G024800.1.cds1"/>
    <property type="gene ID" value="TraesCS6A02G024800"/>
</dbReference>
<dbReference type="AlphaFoldDB" id="A0A3B6NJ93"/>
<dbReference type="OMA" id="CCIPGTT"/>
<dbReference type="SUPFAM" id="SSF81383">
    <property type="entry name" value="F-box domain"/>
    <property type="match status" value="1"/>
</dbReference>
<reference evidence="2" key="2">
    <citation type="submission" date="2018-10" db="UniProtKB">
        <authorList>
            <consortium name="EnsemblPlants"/>
        </authorList>
    </citation>
    <scope>IDENTIFICATION</scope>
</reference>
<accession>A0A3B6NJ93</accession>
<proteinExistence type="predicted"/>
<dbReference type="Pfam" id="PF12937">
    <property type="entry name" value="F-box-like"/>
    <property type="match status" value="1"/>
</dbReference>
<evidence type="ECO:0000259" key="1">
    <source>
        <dbReference type="SMART" id="SM00256"/>
    </source>
</evidence>
<dbReference type="SMART" id="SM00256">
    <property type="entry name" value="FBOX"/>
    <property type="match status" value="1"/>
</dbReference>
<dbReference type="Gene3D" id="1.20.1280.50">
    <property type="match status" value="1"/>
</dbReference>
<dbReference type="Gramene" id="TraesCS6A03G0054100.1">
    <property type="protein sequence ID" value="TraesCS6A03G0054100.1.CDS1"/>
    <property type="gene ID" value="TraesCS6A03G0054100"/>
</dbReference>
<reference evidence="2" key="1">
    <citation type="submission" date="2018-08" db="EMBL/GenBank/DDBJ databases">
        <authorList>
            <person name="Rossello M."/>
        </authorList>
    </citation>
    <scope>NUCLEOTIDE SEQUENCE [LARGE SCALE GENOMIC DNA]</scope>
    <source>
        <strain evidence="2">cv. Chinese Spring</strain>
    </source>
</reference>
<protein>
    <recommendedName>
        <fullName evidence="1">F-box domain-containing protein</fullName>
    </recommendedName>
</protein>
<organism evidence="2">
    <name type="scientific">Triticum aestivum</name>
    <name type="common">Wheat</name>
    <dbReference type="NCBI Taxonomy" id="4565"/>
    <lineage>
        <taxon>Eukaryota</taxon>
        <taxon>Viridiplantae</taxon>
        <taxon>Streptophyta</taxon>
        <taxon>Embryophyta</taxon>
        <taxon>Tracheophyta</taxon>
        <taxon>Spermatophyta</taxon>
        <taxon>Magnoliopsida</taxon>
        <taxon>Liliopsida</taxon>
        <taxon>Poales</taxon>
        <taxon>Poaceae</taxon>
        <taxon>BOP clade</taxon>
        <taxon>Pooideae</taxon>
        <taxon>Triticodae</taxon>
        <taxon>Triticeae</taxon>
        <taxon>Triticinae</taxon>
        <taxon>Triticum</taxon>
    </lineage>
</organism>
<name>A0A3B6NJ93_WHEAT</name>
<dbReference type="PANTHER" id="PTHR33110:SF78">
    <property type="entry name" value="OS06G0148900 PROTEIN"/>
    <property type="match status" value="1"/>
</dbReference>
<dbReference type="InterPro" id="IPR001810">
    <property type="entry name" value="F-box_dom"/>
</dbReference>
<sequence length="400" mass="44998">MAAKLIPIAVVGSSKSAPPPQEAGSPWPDLPPELLRLVVLRVPSHADRVRLRAVCRPWRSAASDLPPLLPWLALRDGTFLSLPDGVVHRLPAIPPNVASRLHRRHALPGARRRRLLPHEPSHRVQMTRLSRLYLVRYNIRKIVVSDNMFVVSSGNYSRLHIFARGPRPQAGSIKLRPVIADDMALFKGKLYMLTGWTSPDAHCIIRHRELHVLDLRSGLQHHQHQPSVQCCIPGTTTDCFSDGVYKRYYYLVVSGDRLLMVEREIEVDRASNKRIRTRWLKVFEAMDLDSDCGHGRWRKVDRLKGHALFVSLECSFALPASVDGCAVGVGAQEDCVYFVREIKLSTHPAWEVKAEDDHLCCGVYNIIDQTVAPLPTEMLAKTAVSHAGPWSLTWFPLPPN</sequence>
<dbReference type="InterPro" id="IPR005174">
    <property type="entry name" value="KIB1-4_b-propeller"/>
</dbReference>
<dbReference type="Pfam" id="PF03478">
    <property type="entry name" value="Beta-prop_KIB1-4"/>
    <property type="match status" value="1"/>
</dbReference>
<dbReference type="Gramene" id="TraesCS6A02G024800.1">
    <property type="protein sequence ID" value="TraesCS6A02G024800.1.cds1"/>
    <property type="gene ID" value="TraesCS6A02G024800"/>
</dbReference>
<evidence type="ECO:0000313" key="3">
    <source>
        <dbReference type="Proteomes" id="UP000019116"/>
    </source>
</evidence>
<evidence type="ECO:0000313" key="2">
    <source>
        <dbReference type="EnsemblPlants" id="TraesCS6A02G024800.1.cds1"/>
    </source>
</evidence>
<keyword evidence="3" id="KW-1185">Reference proteome</keyword>
<dbReference type="InterPro" id="IPR036047">
    <property type="entry name" value="F-box-like_dom_sf"/>
</dbReference>
<dbReference type="Gramene" id="TraesNOR6A03G03272420.1">
    <property type="protein sequence ID" value="TraesNOR6A03G03272420.1.CDS1"/>
    <property type="gene ID" value="TraesNOR6A03G03272420"/>
</dbReference>
<dbReference type="Proteomes" id="UP000019116">
    <property type="component" value="Chromosome 6A"/>
</dbReference>
<feature type="domain" description="F-box" evidence="1">
    <location>
        <begin position="30"/>
        <end position="71"/>
    </location>
</feature>